<dbReference type="EMBL" id="CM045769">
    <property type="protein sequence ID" value="KAI7995709.1"/>
    <property type="molecule type" value="Genomic_DNA"/>
</dbReference>
<keyword evidence="2" id="KW-1185">Reference proteome</keyword>
<dbReference type="Proteomes" id="UP001060215">
    <property type="component" value="Chromosome 12"/>
</dbReference>
<reference evidence="1 2" key="1">
    <citation type="journal article" date="2022" name="Plant J.">
        <title>Chromosome-level genome of Camellia lanceoleosa provides a valuable resource for understanding genome evolution and self-incompatibility.</title>
        <authorList>
            <person name="Gong W."/>
            <person name="Xiao S."/>
            <person name="Wang L."/>
            <person name="Liao Z."/>
            <person name="Chang Y."/>
            <person name="Mo W."/>
            <person name="Hu G."/>
            <person name="Li W."/>
            <person name="Zhao G."/>
            <person name="Zhu H."/>
            <person name="Hu X."/>
            <person name="Ji K."/>
            <person name="Xiang X."/>
            <person name="Song Q."/>
            <person name="Yuan D."/>
            <person name="Jin S."/>
            <person name="Zhang L."/>
        </authorList>
    </citation>
    <scope>NUCLEOTIDE SEQUENCE [LARGE SCALE GENOMIC DNA]</scope>
    <source>
        <strain evidence="1">SQ_2022a</strain>
    </source>
</reference>
<gene>
    <name evidence="1" type="ORF">LOK49_LG11G01885</name>
</gene>
<comment type="caution">
    <text evidence="1">The sequence shown here is derived from an EMBL/GenBank/DDBJ whole genome shotgun (WGS) entry which is preliminary data.</text>
</comment>
<protein>
    <submittedName>
        <fullName evidence="1">AP-4 complex subunit epsilon</fullName>
    </submittedName>
</protein>
<organism evidence="1 2">
    <name type="scientific">Camellia lanceoleosa</name>
    <dbReference type="NCBI Taxonomy" id="1840588"/>
    <lineage>
        <taxon>Eukaryota</taxon>
        <taxon>Viridiplantae</taxon>
        <taxon>Streptophyta</taxon>
        <taxon>Embryophyta</taxon>
        <taxon>Tracheophyta</taxon>
        <taxon>Spermatophyta</taxon>
        <taxon>Magnoliopsida</taxon>
        <taxon>eudicotyledons</taxon>
        <taxon>Gunneridae</taxon>
        <taxon>Pentapetalae</taxon>
        <taxon>asterids</taxon>
        <taxon>Ericales</taxon>
        <taxon>Theaceae</taxon>
        <taxon>Camellia</taxon>
    </lineage>
</organism>
<evidence type="ECO:0000313" key="2">
    <source>
        <dbReference type="Proteomes" id="UP001060215"/>
    </source>
</evidence>
<accession>A0ACC0G473</accession>
<sequence>MPASGQSSTIANPLLSNTDDINIISGLLNATNTTSHGGSSVMHPTQLRVGPNPKDSLDKDALVRQMGVTPLSQNPNLFSDLLG</sequence>
<proteinExistence type="predicted"/>
<evidence type="ECO:0000313" key="1">
    <source>
        <dbReference type="EMBL" id="KAI7995709.1"/>
    </source>
</evidence>
<name>A0ACC0G473_9ERIC</name>